<gene>
    <name evidence="3" type="ORF">BJX63DRAFT_437227</name>
</gene>
<protein>
    <recommendedName>
        <fullName evidence="2">Glycine zipper 2TM domain-containing protein</fullName>
    </recommendedName>
</protein>
<dbReference type="Proteomes" id="UP001610334">
    <property type="component" value="Unassembled WGS sequence"/>
</dbReference>
<evidence type="ECO:0000313" key="3">
    <source>
        <dbReference type="EMBL" id="KAL2803119.1"/>
    </source>
</evidence>
<feature type="compositionally biased region" description="Polar residues" evidence="1">
    <location>
        <begin position="18"/>
        <end position="29"/>
    </location>
</feature>
<name>A0ABR4GVN5_9EURO</name>
<evidence type="ECO:0000256" key="1">
    <source>
        <dbReference type="SAM" id="MobiDB-lite"/>
    </source>
</evidence>
<organism evidence="3 4">
    <name type="scientific">Aspergillus granulosus</name>
    <dbReference type="NCBI Taxonomy" id="176169"/>
    <lineage>
        <taxon>Eukaryota</taxon>
        <taxon>Fungi</taxon>
        <taxon>Dikarya</taxon>
        <taxon>Ascomycota</taxon>
        <taxon>Pezizomycotina</taxon>
        <taxon>Eurotiomycetes</taxon>
        <taxon>Eurotiomycetidae</taxon>
        <taxon>Eurotiales</taxon>
        <taxon>Aspergillaceae</taxon>
        <taxon>Aspergillus</taxon>
        <taxon>Aspergillus subgen. Nidulantes</taxon>
    </lineage>
</organism>
<sequence>MSNRDYYGSNVPAELTHGPSTNPPSNYTSQQSQGLQTQQAKQEQWTYAGHSDTYDPNINTNGTFGGEGEGERGLGATVLEGAGGAFVGHKVGKESDHGTLGAIGGAVAGAVVANLASNMVKGKSGHGIVGTLRDRRRERLERRLDRLG</sequence>
<comment type="caution">
    <text evidence="3">The sequence shown here is derived from an EMBL/GenBank/DDBJ whole genome shotgun (WGS) entry which is preliminary data.</text>
</comment>
<keyword evidence="4" id="KW-1185">Reference proteome</keyword>
<proteinExistence type="predicted"/>
<evidence type="ECO:0000259" key="2">
    <source>
        <dbReference type="Pfam" id="PF05433"/>
    </source>
</evidence>
<dbReference type="PANTHER" id="PTHR37014">
    <property type="entry name" value="EXPRESSION LETHALITY PROTEIN HEL10, PUTATIVE (AFU_ORTHOLOGUE AFUA_1G06580)-RELATED"/>
    <property type="match status" value="1"/>
</dbReference>
<dbReference type="InterPro" id="IPR008816">
    <property type="entry name" value="Gly_zipper_2TM_dom"/>
</dbReference>
<dbReference type="PANTHER" id="PTHR37014:SF10">
    <property type="entry name" value="RICH PROTEIN MS8, PUTATIVE (AFU_ORTHOLOGUE AFUA_7G05650)-RELATED"/>
    <property type="match status" value="1"/>
</dbReference>
<feature type="domain" description="Glycine zipper 2TM" evidence="2">
    <location>
        <begin position="81"/>
        <end position="116"/>
    </location>
</feature>
<feature type="compositionally biased region" description="Low complexity" evidence="1">
    <location>
        <begin position="30"/>
        <end position="42"/>
    </location>
</feature>
<reference evidence="3 4" key="1">
    <citation type="submission" date="2024-07" db="EMBL/GenBank/DDBJ databases">
        <title>Section-level genome sequencing and comparative genomics of Aspergillus sections Usti and Cavernicolus.</title>
        <authorList>
            <consortium name="Lawrence Berkeley National Laboratory"/>
            <person name="Nybo J.L."/>
            <person name="Vesth T.C."/>
            <person name="Theobald S."/>
            <person name="Frisvad J.C."/>
            <person name="Larsen T.O."/>
            <person name="Kjaerboelling I."/>
            <person name="Rothschild-Mancinelli K."/>
            <person name="Lyhne E.K."/>
            <person name="Kogle M.E."/>
            <person name="Barry K."/>
            <person name="Clum A."/>
            <person name="Na H."/>
            <person name="Ledsgaard L."/>
            <person name="Lin J."/>
            <person name="Lipzen A."/>
            <person name="Kuo A."/>
            <person name="Riley R."/>
            <person name="Mondo S."/>
            <person name="Labutti K."/>
            <person name="Haridas S."/>
            <person name="Pangalinan J."/>
            <person name="Salamov A.A."/>
            <person name="Simmons B.A."/>
            <person name="Magnuson J.K."/>
            <person name="Chen J."/>
            <person name="Drula E."/>
            <person name="Henrissat B."/>
            <person name="Wiebenga A."/>
            <person name="Lubbers R.J."/>
            <person name="Gomes A.C."/>
            <person name="Makela M.R."/>
            <person name="Stajich J."/>
            <person name="Grigoriev I.V."/>
            <person name="Mortensen U.H."/>
            <person name="De Vries R.P."/>
            <person name="Baker S.E."/>
            <person name="Andersen M.R."/>
        </authorList>
    </citation>
    <scope>NUCLEOTIDE SEQUENCE [LARGE SCALE GENOMIC DNA]</scope>
    <source>
        <strain evidence="3 4">CBS 588.65</strain>
    </source>
</reference>
<evidence type="ECO:0000313" key="4">
    <source>
        <dbReference type="Proteomes" id="UP001610334"/>
    </source>
</evidence>
<feature type="region of interest" description="Disordered" evidence="1">
    <location>
        <begin position="1"/>
        <end position="74"/>
    </location>
</feature>
<dbReference type="EMBL" id="JBFXLT010000150">
    <property type="protein sequence ID" value="KAL2803119.1"/>
    <property type="molecule type" value="Genomic_DNA"/>
</dbReference>
<accession>A0ABR4GVN5</accession>
<dbReference type="Pfam" id="PF05433">
    <property type="entry name" value="Rick_17kDa_Anti"/>
    <property type="match status" value="1"/>
</dbReference>